<protein>
    <submittedName>
        <fullName evidence="3">Periplasmic chaperone for outer membrane proteins SurA</fullName>
    </submittedName>
</protein>
<dbReference type="SUPFAM" id="SSF54534">
    <property type="entry name" value="FKBP-like"/>
    <property type="match status" value="1"/>
</dbReference>
<keyword evidence="4" id="KW-1185">Reference proteome</keyword>
<dbReference type="InterPro" id="IPR027304">
    <property type="entry name" value="Trigger_fact/SurA_dom_sf"/>
</dbReference>
<evidence type="ECO:0000313" key="4">
    <source>
        <dbReference type="Proteomes" id="UP000198635"/>
    </source>
</evidence>
<dbReference type="STRING" id="52560.SAMN04488082_10814"/>
<gene>
    <name evidence="3" type="ORF">SAMN04488082_10814</name>
</gene>
<dbReference type="InterPro" id="IPR050280">
    <property type="entry name" value="OMP_Chaperone_SurA"/>
</dbReference>
<organism evidence="3 4">
    <name type="scientific">Desulfomicrobium apsheronum</name>
    <dbReference type="NCBI Taxonomy" id="52560"/>
    <lineage>
        <taxon>Bacteria</taxon>
        <taxon>Pseudomonadati</taxon>
        <taxon>Thermodesulfobacteriota</taxon>
        <taxon>Desulfovibrionia</taxon>
        <taxon>Desulfovibrionales</taxon>
        <taxon>Desulfomicrobiaceae</taxon>
        <taxon>Desulfomicrobium</taxon>
    </lineage>
</organism>
<keyword evidence="1 2" id="KW-0732">Signal</keyword>
<proteinExistence type="predicted"/>
<evidence type="ECO:0000256" key="2">
    <source>
        <dbReference type="SAM" id="SignalP"/>
    </source>
</evidence>
<dbReference type="InterPro" id="IPR046357">
    <property type="entry name" value="PPIase_dom_sf"/>
</dbReference>
<sequence length="305" mass="34907">MKKCGIRAVLVLSLLFVLAGLGQAAQLVDRIVAVVNGEIITFQELQQQIRLVIGQTPDPETAGKIAPQVLDDMIDGIILRQEAQRLKIEVSDSEVENEIRQFKARRRLSEEDFERTLRLQGLTPEQFKERSREDIIKHKMLGYMVRRKVVVTQEEIDAYKAQNSAELTTERIVDVQMLVLVDEDRANSLWKSLSAGEISLDEAVAQYSIGPKVDNGVMSNVRWRELAEPWREGLRGLDAGEMGKPFLIEDKWVILKLLNRRDGARQEQAAMDEEVREAIMRPKLEERFKEYMNGLRGKAIIQKKL</sequence>
<dbReference type="Pfam" id="PF13624">
    <property type="entry name" value="SurA_N_3"/>
    <property type="match status" value="1"/>
</dbReference>
<evidence type="ECO:0000313" key="3">
    <source>
        <dbReference type="EMBL" id="SFJ83269.1"/>
    </source>
</evidence>
<dbReference type="PANTHER" id="PTHR47637">
    <property type="entry name" value="CHAPERONE SURA"/>
    <property type="match status" value="1"/>
</dbReference>
<name>A0A1I3UKM9_9BACT</name>
<dbReference type="SUPFAM" id="SSF109998">
    <property type="entry name" value="Triger factor/SurA peptide-binding domain-like"/>
    <property type="match status" value="1"/>
</dbReference>
<accession>A0A1I3UKM9</accession>
<dbReference type="Gene3D" id="3.10.50.40">
    <property type="match status" value="1"/>
</dbReference>
<dbReference type="OrthoDB" id="14196at2"/>
<dbReference type="AlphaFoldDB" id="A0A1I3UKM9"/>
<dbReference type="PANTHER" id="PTHR47637:SF1">
    <property type="entry name" value="CHAPERONE SURA"/>
    <property type="match status" value="1"/>
</dbReference>
<reference evidence="4" key="1">
    <citation type="submission" date="2016-10" db="EMBL/GenBank/DDBJ databases">
        <authorList>
            <person name="Varghese N."/>
            <person name="Submissions S."/>
        </authorList>
    </citation>
    <scope>NUCLEOTIDE SEQUENCE [LARGE SCALE GENOMIC DNA]</scope>
    <source>
        <strain evidence="4">DSM 5918</strain>
    </source>
</reference>
<dbReference type="GO" id="GO:0003755">
    <property type="term" value="F:peptidyl-prolyl cis-trans isomerase activity"/>
    <property type="evidence" value="ECO:0007669"/>
    <property type="project" value="InterPro"/>
</dbReference>
<feature type="signal peptide" evidence="2">
    <location>
        <begin position="1"/>
        <end position="24"/>
    </location>
</feature>
<dbReference type="EMBL" id="FORX01000008">
    <property type="protein sequence ID" value="SFJ83269.1"/>
    <property type="molecule type" value="Genomic_DNA"/>
</dbReference>
<dbReference type="Gene3D" id="1.10.4030.10">
    <property type="entry name" value="Porin chaperone SurA, peptide-binding domain"/>
    <property type="match status" value="1"/>
</dbReference>
<evidence type="ECO:0000256" key="1">
    <source>
        <dbReference type="ARBA" id="ARBA00022729"/>
    </source>
</evidence>
<dbReference type="Proteomes" id="UP000198635">
    <property type="component" value="Unassembled WGS sequence"/>
</dbReference>
<dbReference type="RefSeq" id="WP_092374502.1">
    <property type="nucleotide sequence ID" value="NZ_FORX01000008.1"/>
</dbReference>
<feature type="chain" id="PRO_5011447379" evidence="2">
    <location>
        <begin position="25"/>
        <end position="305"/>
    </location>
</feature>